<reference evidence="2" key="1">
    <citation type="journal article" date="2020" name="Stud. Mycol.">
        <title>101 Dothideomycetes genomes: a test case for predicting lifestyles and emergence of pathogens.</title>
        <authorList>
            <person name="Haridas S."/>
            <person name="Albert R."/>
            <person name="Binder M."/>
            <person name="Bloem J."/>
            <person name="Labutti K."/>
            <person name="Salamov A."/>
            <person name="Andreopoulos B."/>
            <person name="Baker S."/>
            <person name="Barry K."/>
            <person name="Bills G."/>
            <person name="Bluhm B."/>
            <person name="Cannon C."/>
            <person name="Castanera R."/>
            <person name="Culley D."/>
            <person name="Daum C."/>
            <person name="Ezra D."/>
            <person name="Gonzalez J."/>
            <person name="Henrissat B."/>
            <person name="Kuo A."/>
            <person name="Liang C."/>
            <person name="Lipzen A."/>
            <person name="Lutzoni F."/>
            <person name="Magnuson J."/>
            <person name="Mondo S."/>
            <person name="Nolan M."/>
            <person name="Ohm R."/>
            <person name="Pangilinan J."/>
            <person name="Park H.-J."/>
            <person name="Ramirez L."/>
            <person name="Alfaro M."/>
            <person name="Sun H."/>
            <person name="Tritt A."/>
            <person name="Yoshinaga Y."/>
            <person name="Zwiers L.-H."/>
            <person name="Turgeon B."/>
            <person name="Goodwin S."/>
            <person name="Spatafora J."/>
            <person name="Crous P."/>
            <person name="Grigoriev I."/>
        </authorList>
    </citation>
    <scope>NUCLEOTIDE SEQUENCE</scope>
    <source>
        <strain evidence="2">HMLAC05119</strain>
    </source>
</reference>
<name>A0A6A5QSU8_AMPQU</name>
<keyword evidence="3" id="KW-1185">Reference proteome</keyword>
<organism evidence="2 3">
    <name type="scientific">Ampelomyces quisqualis</name>
    <name type="common">Powdery mildew agent</name>
    <dbReference type="NCBI Taxonomy" id="50730"/>
    <lineage>
        <taxon>Eukaryota</taxon>
        <taxon>Fungi</taxon>
        <taxon>Dikarya</taxon>
        <taxon>Ascomycota</taxon>
        <taxon>Pezizomycotina</taxon>
        <taxon>Dothideomycetes</taxon>
        <taxon>Pleosporomycetidae</taxon>
        <taxon>Pleosporales</taxon>
        <taxon>Pleosporineae</taxon>
        <taxon>Phaeosphaeriaceae</taxon>
        <taxon>Ampelomyces</taxon>
    </lineage>
</organism>
<evidence type="ECO:0000313" key="3">
    <source>
        <dbReference type="Proteomes" id="UP000800096"/>
    </source>
</evidence>
<dbReference type="Pfam" id="PF06985">
    <property type="entry name" value="HET"/>
    <property type="match status" value="1"/>
</dbReference>
<accession>A0A6A5QSU8</accession>
<dbReference type="Proteomes" id="UP000800096">
    <property type="component" value="Unassembled WGS sequence"/>
</dbReference>
<dbReference type="PANTHER" id="PTHR33112:SF16">
    <property type="entry name" value="HETEROKARYON INCOMPATIBILITY DOMAIN-CONTAINING PROTEIN"/>
    <property type="match status" value="1"/>
</dbReference>
<gene>
    <name evidence="2" type="ORF">BDU57DRAFT_468009</name>
</gene>
<protein>
    <submittedName>
        <fullName evidence="2">Heterokaryon incompatibility protein-domain-containing protein</fullName>
    </submittedName>
</protein>
<dbReference type="AlphaFoldDB" id="A0A6A5QSU8"/>
<dbReference type="PANTHER" id="PTHR33112">
    <property type="entry name" value="DOMAIN PROTEIN, PUTATIVE-RELATED"/>
    <property type="match status" value="1"/>
</dbReference>
<evidence type="ECO:0000259" key="1">
    <source>
        <dbReference type="Pfam" id="PF06985"/>
    </source>
</evidence>
<proteinExistence type="predicted"/>
<sequence>MCARILARWRTRSRPSDFFDALQNRAGEYCELPVVVKFHGPENQDIIFQLPKDAPDMVKASDFQDARHLERFVLKKVKTPQETTPLSFETHIASCGKQVSKWLEICSESHNDCPTRKQPDWYPTRLLDLGEASANFACGFLKLIETRHALPKRPYITLSHCWGNATVTKLTRGSYSRFRRGIWLADLPKTFQDAATVADYLHVRYIWIDSLTIIQGNAEDWITESSAMARVYQNSLCNIGATASPDSHGGLFFTRQPELLLPGALEIGGQAFQLVPEYPWEDLEIQPLMKRAWVVQERWLCPRMIHFCHNQIYWECRMGIASEITSMTRYAHNMRLAAHCSRSSAVAEIASAWNQMVLYYSRGNLKFAKDKLVAFSGMARVMQNTLKDRYIVGLWEEDFLYHLLWMVSPEHKLANEELRCYRPDEYVAPTWSWASVNGPIWSWPTWEEKLAEDKRHHVTALISEIHVEYAGSDTFGQVKAGHVCLAGPLEQVTVHRNHELSNEDGQITARIWLDVSEDQAADNLPLVWICFYMLAYPDTPDRYHEAYGLLLRRTPGSKNQFQRAGMACAHFTPGHILYARSPEEQESDQHAERFIARQLHPRKKACLSDDFFDPDRGYTIKIV</sequence>
<dbReference type="InterPro" id="IPR010730">
    <property type="entry name" value="HET"/>
</dbReference>
<evidence type="ECO:0000313" key="2">
    <source>
        <dbReference type="EMBL" id="KAF1918735.1"/>
    </source>
</evidence>
<dbReference type="EMBL" id="ML979133">
    <property type="protein sequence ID" value="KAF1918735.1"/>
    <property type="molecule type" value="Genomic_DNA"/>
</dbReference>
<feature type="domain" description="Heterokaryon incompatibility" evidence="1">
    <location>
        <begin position="155"/>
        <end position="297"/>
    </location>
</feature>
<dbReference type="OrthoDB" id="3486565at2759"/>